<name>A0A1X0QZ52_RHIZD</name>
<sequence>IWALGRPVLKTSYLMCLFPPFRIATSMAACAIFLKDEIPLFFIYQFFEPRVKVLGQNVNVTRPGFQDRQRSP</sequence>
<evidence type="ECO:0000313" key="1">
    <source>
        <dbReference type="EMBL" id="ORE05024.1"/>
    </source>
</evidence>
<dbReference type="VEuPathDB" id="FungiDB:BCV72DRAFT_210157"/>
<protein>
    <submittedName>
        <fullName evidence="1">Uncharacterized protein</fullName>
    </submittedName>
</protein>
<feature type="non-terminal residue" evidence="1">
    <location>
        <position position="1"/>
    </location>
</feature>
<organism evidence="1">
    <name type="scientific">Rhizopus microsporus var. microsporus</name>
    <dbReference type="NCBI Taxonomy" id="86635"/>
    <lineage>
        <taxon>Eukaryota</taxon>
        <taxon>Fungi</taxon>
        <taxon>Fungi incertae sedis</taxon>
        <taxon>Mucoromycota</taxon>
        <taxon>Mucoromycotina</taxon>
        <taxon>Mucoromycetes</taxon>
        <taxon>Mucorales</taxon>
        <taxon>Mucorineae</taxon>
        <taxon>Rhizopodaceae</taxon>
        <taxon>Rhizopus</taxon>
    </lineage>
</organism>
<gene>
    <name evidence="1" type="ORF">BCV72DRAFT_210157</name>
</gene>
<dbReference type="Proteomes" id="UP000242414">
    <property type="component" value="Unassembled WGS sequence"/>
</dbReference>
<accession>A0A1X0QZ52</accession>
<reference evidence="1" key="1">
    <citation type="journal article" date="2016" name="Proc. Natl. Acad. Sci. U.S.A.">
        <title>Lipid metabolic changes in an early divergent fungus govern the establishment of a mutualistic symbiosis with endobacteria.</title>
        <authorList>
            <person name="Lastovetsky O.A."/>
            <person name="Gaspar M.L."/>
            <person name="Mondo S.J."/>
            <person name="LaButti K.M."/>
            <person name="Sandor L."/>
            <person name="Grigoriev I.V."/>
            <person name="Henry S.A."/>
            <person name="Pawlowska T.E."/>
        </authorList>
    </citation>
    <scope>NUCLEOTIDE SEQUENCE [LARGE SCALE GENOMIC DNA]</scope>
    <source>
        <strain evidence="1">ATCC 52814</strain>
    </source>
</reference>
<dbReference type="AlphaFoldDB" id="A0A1X0QZ52"/>
<proteinExistence type="predicted"/>
<dbReference type="EMBL" id="KV921955">
    <property type="protein sequence ID" value="ORE05024.1"/>
    <property type="molecule type" value="Genomic_DNA"/>
</dbReference>